<comment type="similarity">
    <text evidence="4">Belongs to the Nudix hydrolase family.</text>
</comment>
<dbReference type="SUPFAM" id="SSF55811">
    <property type="entry name" value="Nudix"/>
    <property type="match status" value="1"/>
</dbReference>
<dbReference type="EMBL" id="CP001629">
    <property type="protein sequence ID" value="ACU88661.1"/>
    <property type="molecule type" value="Genomic_DNA"/>
</dbReference>
<protein>
    <submittedName>
        <fullName evidence="6">NUDIX hydrolase</fullName>
    </submittedName>
</protein>
<dbReference type="Gene3D" id="2.20.70.10">
    <property type="match status" value="1"/>
</dbReference>
<dbReference type="InterPro" id="IPR015797">
    <property type="entry name" value="NUDIX_hydrolase-like_dom_sf"/>
</dbReference>
<comment type="cofactor">
    <cofactor evidence="1">
        <name>Mg(2+)</name>
        <dbReference type="ChEBI" id="CHEBI:18420"/>
    </cofactor>
</comment>
<dbReference type="PANTHER" id="PTHR43222">
    <property type="entry name" value="NUDIX HYDROLASE 23"/>
    <property type="match status" value="1"/>
</dbReference>
<keyword evidence="2 4" id="KW-0378">Hydrolase</keyword>
<evidence type="ECO:0000313" key="6">
    <source>
        <dbReference type="EMBL" id="ACU88661.1"/>
    </source>
</evidence>
<reference evidence="6 7" key="1">
    <citation type="journal article" date="2009" name="Stand. Genomic Sci.">
        <title>Complete genome sequence of Desulfomicrobium baculatum type strain (X).</title>
        <authorList>
            <person name="Copeland A."/>
            <person name="Spring S."/>
            <person name="Goker M."/>
            <person name="Schneider S."/>
            <person name="Lapidus A."/>
            <person name="Del Rio T.G."/>
            <person name="Tice H."/>
            <person name="Cheng J.F."/>
            <person name="Chen F."/>
            <person name="Nolan M."/>
            <person name="Bruce D."/>
            <person name="Goodwin L."/>
            <person name="Pitluck S."/>
            <person name="Ivanova N."/>
            <person name="Mavrommatis K."/>
            <person name="Ovchinnikova G."/>
            <person name="Pati A."/>
            <person name="Chen A."/>
            <person name="Palaniappan K."/>
            <person name="Land M."/>
            <person name="Hauser L."/>
            <person name="Chang Y.J."/>
            <person name="Jeffries C.C."/>
            <person name="Meincke L."/>
            <person name="Sims D."/>
            <person name="Brettin T."/>
            <person name="Detter J.C."/>
            <person name="Han C."/>
            <person name="Chain P."/>
            <person name="Bristow J."/>
            <person name="Eisen J.A."/>
            <person name="Markowitz V."/>
            <person name="Hugenholtz P."/>
            <person name="Kyrpides N.C."/>
            <person name="Klenk H.P."/>
            <person name="Lucas S."/>
        </authorList>
    </citation>
    <scope>NUCLEOTIDE SEQUENCE [LARGE SCALE GENOMIC DNA]</scope>
    <source>
        <strain evidence="7">DSM 4028 / VKM B-1378 / X</strain>
    </source>
</reference>
<accession>C7LWG9</accession>
<dbReference type="OrthoDB" id="5417595at2"/>
<proteinExistence type="inferred from homology"/>
<evidence type="ECO:0000256" key="3">
    <source>
        <dbReference type="ARBA" id="ARBA00022842"/>
    </source>
</evidence>
<organism evidence="6 7">
    <name type="scientific">Desulfomicrobium baculatum (strain DSM 4028 / VKM B-1378 / X)</name>
    <name type="common">Desulfovibrio baculatus</name>
    <dbReference type="NCBI Taxonomy" id="525897"/>
    <lineage>
        <taxon>Bacteria</taxon>
        <taxon>Pseudomonadati</taxon>
        <taxon>Thermodesulfobacteriota</taxon>
        <taxon>Desulfovibrionia</taxon>
        <taxon>Desulfovibrionales</taxon>
        <taxon>Desulfomicrobiaceae</taxon>
        <taxon>Desulfomicrobium</taxon>
    </lineage>
</organism>
<dbReference type="Pfam" id="PF14803">
    <property type="entry name" value="Zn_ribbon_Nudix"/>
    <property type="match status" value="1"/>
</dbReference>
<dbReference type="PROSITE" id="PS00893">
    <property type="entry name" value="NUDIX_BOX"/>
    <property type="match status" value="1"/>
</dbReference>
<dbReference type="RefSeq" id="WP_012805744.1">
    <property type="nucleotide sequence ID" value="NC_013173.1"/>
</dbReference>
<dbReference type="eggNOG" id="COG1051">
    <property type="taxonomic scope" value="Bacteria"/>
</dbReference>
<evidence type="ECO:0000256" key="1">
    <source>
        <dbReference type="ARBA" id="ARBA00001946"/>
    </source>
</evidence>
<dbReference type="InterPro" id="IPR020084">
    <property type="entry name" value="NUDIX_hydrolase_CS"/>
</dbReference>
<dbReference type="HOGENOM" id="CLU_037162_16_1_7"/>
<keyword evidence="3" id="KW-0460">Magnesium</keyword>
<evidence type="ECO:0000313" key="7">
    <source>
        <dbReference type="Proteomes" id="UP000002216"/>
    </source>
</evidence>
<dbReference type="InterPro" id="IPR000086">
    <property type="entry name" value="NUDIX_hydrolase_dom"/>
</dbReference>
<dbReference type="GO" id="GO:0016787">
    <property type="term" value="F:hydrolase activity"/>
    <property type="evidence" value="ECO:0007669"/>
    <property type="project" value="UniProtKB-KW"/>
</dbReference>
<dbReference type="InterPro" id="IPR020476">
    <property type="entry name" value="Nudix_hydrolase"/>
</dbReference>
<dbReference type="KEGG" id="dba:Dbac_0537"/>
<dbReference type="STRING" id="525897.Dbac_0537"/>
<dbReference type="PANTHER" id="PTHR43222:SF2">
    <property type="entry name" value="NUDIX HYDROLASE 23, CHLOROPLASTIC"/>
    <property type="match status" value="1"/>
</dbReference>
<dbReference type="Proteomes" id="UP000002216">
    <property type="component" value="Chromosome"/>
</dbReference>
<evidence type="ECO:0000259" key="5">
    <source>
        <dbReference type="PROSITE" id="PS51462"/>
    </source>
</evidence>
<evidence type="ECO:0000256" key="2">
    <source>
        <dbReference type="ARBA" id="ARBA00022801"/>
    </source>
</evidence>
<dbReference type="PRINTS" id="PR00502">
    <property type="entry name" value="NUDIXFAMILY"/>
</dbReference>
<feature type="domain" description="Nudix hydrolase" evidence="5">
    <location>
        <begin position="46"/>
        <end position="171"/>
    </location>
</feature>
<dbReference type="PROSITE" id="PS51462">
    <property type="entry name" value="NUDIX"/>
    <property type="match status" value="1"/>
</dbReference>
<name>C7LWG9_DESBD</name>
<dbReference type="AlphaFoldDB" id="C7LWG9"/>
<dbReference type="InterPro" id="IPR029401">
    <property type="entry name" value="Nudix_N"/>
</dbReference>
<dbReference type="Pfam" id="PF00293">
    <property type="entry name" value="NUDIX"/>
    <property type="match status" value="1"/>
</dbReference>
<keyword evidence="7" id="KW-1185">Reference proteome</keyword>
<evidence type="ECO:0000256" key="4">
    <source>
        <dbReference type="RuleBase" id="RU003476"/>
    </source>
</evidence>
<gene>
    <name evidence="6" type="ordered locus">Dbac_0537</name>
</gene>
<dbReference type="Gene3D" id="3.90.79.10">
    <property type="entry name" value="Nucleoside Triphosphate Pyrophosphohydrolase"/>
    <property type="match status" value="1"/>
</dbReference>
<sequence>MTTTAGPIRHDRYRFCPACGAPLELQRLRPDEPPRLVCSKCSGVVYLDPKVVTCVILEIDDKILLMRRKRLDDTHKWLLPGGYVDEGEPVELAAIREIREEVNLDITLDGLVGVFSYAGWPPVIIVYSAHLDKAEPSAGEETEDLDLFSHDQIPWDKLAFPSTRDALLAYVQGRTCQPMPLSVSTLTHNP</sequence>